<organism evidence="1">
    <name type="scientific">Brassica cretica</name>
    <name type="common">Mustard</name>
    <dbReference type="NCBI Taxonomy" id="69181"/>
    <lineage>
        <taxon>Eukaryota</taxon>
        <taxon>Viridiplantae</taxon>
        <taxon>Streptophyta</taxon>
        <taxon>Embryophyta</taxon>
        <taxon>Tracheophyta</taxon>
        <taxon>Spermatophyta</taxon>
        <taxon>Magnoliopsida</taxon>
        <taxon>eudicotyledons</taxon>
        <taxon>Gunneridae</taxon>
        <taxon>Pentapetalae</taxon>
        <taxon>rosids</taxon>
        <taxon>malvids</taxon>
        <taxon>Brassicales</taxon>
        <taxon>Brassicaceae</taxon>
        <taxon>Brassiceae</taxon>
        <taxon>Brassica</taxon>
    </lineage>
</organism>
<protein>
    <submittedName>
        <fullName evidence="1">Uncharacterized protein</fullName>
    </submittedName>
</protein>
<dbReference type="AlphaFoldDB" id="A0A8S9GUA5"/>
<accession>A0A8S9GUA5</accession>
<comment type="caution">
    <text evidence="1">The sequence shown here is derived from an EMBL/GenBank/DDBJ whole genome shotgun (WGS) entry which is preliminary data.</text>
</comment>
<reference evidence="1" key="1">
    <citation type="submission" date="2019-12" db="EMBL/GenBank/DDBJ databases">
        <title>Genome sequencing and annotation of Brassica cretica.</title>
        <authorList>
            <person name="Studholme D.J."/>
            <person name="Sarris P.F."/>
        </authorList>
    </citation>
    <scope>NUCLEOTIDE SEQUENCE</scope>
    <source>
        <strain evidence="1">PFS-102/07</strain>
        <tissue evidence="1">Leaf</tissue>
    </source>
</reference>
<dbReference type="EMBL" id="QGKY02001925">
    <property type="protein sequence ID" value="KAF2548710.1"/>
    <property type="molecule type" value="Genomic_DNA"/>
</dbReference>
<proteinExistence type="predicted"/>
<evidence type="ECO:0000313" key="1">
    <source>
        <dbReference type="EMBL" id="KAF2548710.1"/>
    </source>
</evidence>
<gene>
    <name evidence="1" type="ORF">F2Q70_00021337</name>
</gene>
<name>A0A8S9GUA5_BRACR</name>
<sequence length="148" mass="15621">MGGGAPGNVFFLAPPDLVGSRSQSPFPVFYHTSHLLERPRVASLLLVFALDAINHDSMDVAWSIVVMGWLSSGEAGGGGDPSDGVGGRTRGINNQSLLLSKGLHCQTSSDLKVVIAVRPRYVVAGLWNVNGVAFQGVTNGLLSFLKKF</sequence>